<accession>A0A2Z6T9U6</accession>
<comment type="caution">
    <text evidence="3">The sequence shown here is derived from an EMBL/GenBank/DDBJ whole genome shotgun (WGS) entry which is preliminary data.</text>
</comment>
<organism evidence="3 4">
    <name type="scientific">Lactobacillus rodentium</name>
    <dbReference type="NCBI Taxonomy" id="947835"/>
    <lineage>
        <taxon>Bacteria</taxon>
        <taxon>Bacillati</taxon>
        <taxon>Bacillota</taxon>
        <taxon>Bacilli</taxon>
        <taxon>Lactobacillales</taxon>
        <taxon>Lactobacillaceae</taxon>
        <taxon>Lactobacillus</taxon>
    </lineage>
</organism>
<keyword evidence="4" id="KW-1185">Reference proteome</keyword>
<evidence type="ECO:0008006" key="5">
    <source>
        <dbReference type="Google" id="ProtNLM"/>
    </source>
</evidence>
<dbReference type="AlphaFoldDB" id="A0A2Z6T9U6"/>
<keyword evidence="1" id="KW-0472">Membrane</keyword>
<name>A0A2Z6T9U6_9LACO</name>
<evidence type="ECO:0000256" key="1">
    <source>
        <dbReference type="SAM" id="Phobius"/>
    </source>
</evidence>
<evidence type="ECO:0000313" key="3">
    <source>
        <dbReference type="EMBL" id="GBG05428.1"/>
    </source>
</evidence>
<keyword evidence="2" id="KW-0732">Signal</keyword>
<keyword evidence="1" id="KW-0812">Transmembrane</keyword>
<keyword evidence="1" id="KW-1133">Transmembrane helix</keyword>
<gene>
    <name evidence="3" type="ORF">LrDSM24759_13420</name>
</gene>
<feature type="signal peptide" evidence="2">
    <location>
        <begin position="1"/>
        <end position="22"/>
    </location>
</feature>
<proteinExistence type="predicted"/>
<evidence type="ECO:0000256" key="2">
    <source>
        <dbReference type="SAM" id="SignalP"/>
    </source>
</evidence>
<dbReference type="EMBL" id="BFBY01000013">
    <property type="protein sequence ID" value="GBG05428.1"/>
    <property type="molecule type" value="Genomic_DNA"/>
</dbReference>
<dbReference type="Proteomes" id="UP000257317">
    <property type="component" value="Unassembled WGS sequence"/>
</dbReference>
<reference evidence="4" key="1">
    <citation type="submission" date="2018-03" db="EMBL/GenBank/DDBJ databases">
        <title>New taxa in the Lactobacillus gasseri group.</title>
        <authorList>
            <person name="Tanizawa Y."/>
            <person name="Tohno M."/>
            <person name="Endo A."/>
            <person name="Arita M."/>
        </authorList>
    </citation>
    <scope>NUCLEOTIDE SEQUENCE [LARGE SCALE GENOMIC DNA]</scope>
    <source>
        <strain evidence="4">DSM 24759</strain>
    </source>
</reference>
<sequence>MMKHKVFLGILTLLAFLGLAMKQPNVNDHAHIYNAPTNKLVSEKNETYQTSKLKEKPVIDLVSIINNDAFKRLKPHKNQVLIVTLHQKKNNVQILVGSNFKKTLSATTTSNIVRYAGDDLRSSNNRTFNKGIRKVFNACTTLIDQELSLPADKNALSNNQLQKINHPQSVNFVWGIIIALGATIVFSWYQRRNRR</sequence>
<dbReference type="OrthoDB" id="2294323at2"/>
<feature type="chain" id="PRO_5016417674" description="TPM domain-containing protein" evidence="2">
    <location>
        <begin position="23"/>
        <end position="195"/>
    </location>
</feature>
<evidence type="ECO:0000313" key="4">
    <source>
        <dbReference type="Proteomes" id="UP000257317"/>
    </source>
</evidence>
<feature type="transmembrane region" description="Helical" evidence="1">
    <location>
        <begin position="172"/>
        <end position="189"/>
    </location>
</feature>
<protein>
    <recommendedName>
        <fullName evidence="5">TPM domain-containing protein</fullName>
    </recommendedName>
</protein>
<dbReference type="RefSeq" id="WP_117118754.1">
    <property type="nucleotide sequence ID" value="NZ_BFBY01000013.1"/>
</dbReference>